<feature type="transmembrane region" description="Helical" evidence="8">
    <location>
        <begin position="956"/>
        <end position="973"/>
    </location>
</feature>
<keyword evidence="4 8" id="KW-0812">Transmembrane</keyword>
<evidence type="ECO:0000256" key="3">
    <source>
        <dbReference type="ARBA" id="ARBA00022448"/>
    </source>
</evidence>
<dbReference type="InterPro" id="IPR027815">
    <property type="entry name" value="CSC1/OSCA1-like_cyt"/>
</dbReference>
<feature type="transmembrane region" description="Helical" evidence="8">
    <location>
        <begin position="228"/>
        <end position="249"/>
    </location>
</feature>
<sequence>MDNDASIISIISAIVVSSSSGGGNDTNTMASMTTPTTSTMIEIPQWLIDAQHLRRRLFLRIVEPIIVLLLGPVVDTNNRDDQAQADAYYAAADFDDIYYINATATAASSSYTASDSNHRRLSFLPSWVENPNYNSNHTSMTMTFATLTMMYIIMSVILLVFLSCFYHNQKTSPLFVSPRRHRLPKLVPPPLPVDGAFSWMKVCLLMSDEEIINRVGFDSLIFLRFHRLALRCIVKMSIFSFIVLLPLNFTGGESDKDHNLKDYVDSLLFTDFLRFTMANVSSGSNRLWVHCFAAYLQTIIVVRELLIEYNAYSSIRHRYLLSKEPHLRTVLVSNIPRHLRSPRKIGSYFRHVYPEAVKSVTICQNLLKLESMVTERTGVLAAIEKELLLLCRCEKRKLLALDRLSSKITSAFWTCHLCEKIGVIDEAQERISKLYVKLEDMNKSIDKEQTRRRLVMQHMDRIGAGEGREDIDYTLASAFDGDCPTWKKALRQRNSSSMQQRHHHPTPADAAAGNNNTTTSKRSSIGAPRNGDGSVRRKTIPENPEAEVPPSNSPSNGDGEDAADRYETFLPSSNDDTHDANMKQSRRHRFSKAKTALKRYSSSIRDGSVFGRSLSDFSSNSEEFGNFDVIEDHINEVTDKAFVVMRTYTASTIAIQSMHSSKPGSMEVSIAPEPRDIMWENVYYTKGARRTRTLIAEFFCLFLISFYIVPVALISLLVSERALITMSPRLNQLDKASTIFSAAIATVQPMCLVGLQQLLPVLFMRVSRSEGIIAFSEAQMKAFSRYFMFQVLNIFLVTTIASTVFDTLADIVETPEMAFEYLGHSLPNMSSFFVSFVTIKAFLGLGFEISRFVSIGQSALLLLFFPNSTLREQRSTRLCMRAIDDPGWFNYHKILAQDMLVVVISVVFAVVAPIVLIPCAVFCFLSRIVWTHQFLYVYESAFETGGLFWPKIFRRFVFGLIIAQATITGQFILKEARHEAYATIALMFLTYFFLRSTRARYDSTSSFLPLEIATVMDISLGHDEELKKQRREERRTKHQEQEQSPEFVGVQNVVSEDDESLGNLIGTKDPFELAYLQPVLRASPYARPEQPFPPAQLGREGGFLLGSTLRNTGGSTLGTIGEDDVYDESATVRVMYHDQNNRRALNQWWKNLMQQHENQRLLHVLIGEECGTMTCDTNPKSSVPAEYGQFT</sequence>
<dbReference type="AlphaFoldDB" id="A0ABD3MXR1"/>
<feature type="transmembrane region" description="Helical" evidence="8">
    <location>
        <begin position="694"/>
        <end position="718"/>
    </location>
</feature>
<feature type="compositionally biased region" description="Basic and acidic residues" evidence="7">
    <location>
        <begin position="1026"/>
        <end position="1041"/>
    </location>
</feature>
<feature type="compositionally biased region" description="Basic residues" evidence="7">
    <location>
        <begin position="584"/>
        <end position="594"/>
    </location>
</feature>
<dbReference type="InterPro" id="IPR003864">
    <property type="entry name" value="CSC1/OSCA1-like_7TM"/>
</dbReference>
<dbReference type="Pfam" id="PF02714">
    <property type="entry name" value="RSN1_7TM"/>
    <property type="match status" value="1"/>
</dbReference>
<proteinExistence type="inferred from homology"/>
<protein>
    <submittedName>
        <fullName evidence="12">Uncharacterized protein</fullName>
    </submittedName>
</protein>
<keyword evidence="13" id="KW-1185">Reference proteome</keyword>
<evidence type="ECO:0000256" key="7">
    <source>
        <dbReference type="SAM" id="MobiDB-lite"/>
    </source>
</evidence>
<feature type="transmembrane region" description="Helical" evidence="8">
    <location>
        <begin position="738"/>
        <end position="763"/>
    </location>
</feature>
<dbReference type="PANTHER" id="PTHR13018:SF5">
    <property type="entry name" value="RE44586P"/>
    <property type="match status" value="1"/>
</dbReference>
<evidence type="ECO:0000256" key="2">
    <source>
        <dbReference type="ARBA" id="ARBA00007779"/>
    </source>
</evidence>
<dbReference type="InterPro" id="IPR045122">
    <property type="entry name" value="Csc1-like"/>
</dbReference>
<dbReference type="PANTHER" id="PTHR13018">
    <property type="entry name" value="PROBABLE MEMBRANE PROTEIN DUF221-RELATED"/>
    <property type="match status" value="1"/>
</dbReference>
<name>A0ABD3MXR1_9STRA</name>
<accession>A0ABD3MXR1</accession>
<evidence type="ECO:0000313" key="12">
    <source>
        <dbReference type="EMBL" id="KAL3768708.1"/>
    </source>
</evidence>
<evidence type="ECO:0000256" key="4">
    <source>
        <dbReference type="ARBA" id="ARBA00022692"/>
    </source>
</evidence>
<keyword evidence="5 8" id="KW-1133">Transmembrane helix</keyword>
<dbReference type="Pfam" id="PF14703">
    <property type="entry name" value="PHM7_cyt"/>
    <property type="match status" value="1"/>
</dbReference>
<feature type="region of interest" description="Disordered" evidence="7">
    <location>
        <begin position="1026"/>
        <end position="1045"/>
    </location>
</feature>
<feature type="domain" description="CSC1/OSCA1-like N-terminal transmembrane" evidence="10">
    <location>
        <begin position="150"/>
        <end position="303"/>
    </location>
</feature>
<evidence type="ECO:0000256" key="8">
    <source>
        <dbReference type="SAM" id="Phobius"/>
    </source>
</evidence>
<feature type="region of interest" description="Disordered" evidence="7">
    <location>
        <begin position="490"/>
        <end position="594"/>
    </location>
</feature>
<feature type="transmembrane region" description="Helical" evidence="8">
    <location>
        <begin position="825"/>
        <end position="845"/>
    </location>
</feature>
<evidence type="ECO:0000256" key="6">
    <source>
        <dbReference type="ARBA" id="ARBA00023136"/>
    </source>
</evidence>
<dbReference type="GO" id="GO:0016020">
    <property type="term" value="C:membrane"/>
    <property type="evidence" value="ECO:0007669"/>
    <property type="project" value="UniProtKB-SubCell"/>
</dbReference>
<organism evidence="12 13">
    <name type="scientific">Discostella pseudostelligera</name>
    <dbReference type="NCBI Taxonomy" id="259834"/>
    <lineage>
        <taxon>Eukaryota</taxon>
        <taxon>Sar</taxon>
        <taxon>Stramenopiles</taxon>
        <taxon>Ochrophyta</taxon>
        <taxon>Bacillariophyta</taxon>
        <taxon>Coscinodiscophyceae</taxon>
        <taxon>Thalassiosirophycidae</taxon>
        <taxon>Stephanodiscales</taxon>
        <taxon>Stephanodiscaceae</taxon>
        <taxon>Discostella</taxon>
    </lineage>
</organism>
<comment type="similarity">
    <text evidence="2">Belongs to the CSC1 (TC 1.A.17) family.</text>
</comment>
<dbReference type="InterPro" id="IPR032880">
    <property type="entry name" value="CSC1/OSCA1-like_N"/>
</dbReference>
<reference evidence="12 13" key="1">
    <citation type="submission" date="2024-10" db="EMBL/GenBank/DDBJ databases">
        <title>Updated reference genomes for cyclostephanoid diatoms.</title>
        <authorList>
            <person name="Roberts W.R."/>
            <person name="Alverson A.J."/>
        </authorList>
    </citation>
    <scope>NUCLEOTIDE SEQUENCE [LARGE SCALE GENOMIC DNA]</scope>
    <source>
        <strain evidence="12 13">AJA232-27</strain>
    </source>
</reference>
<comment type="subcellular location">
    <subcellularLocation>
        <location evidence="1">Membrane</location>
        <topology evidence="1">Multi-pass membrane protein</topology>
    </subcellularLocation>
</comment>
<feature type="transmembrane region" description="Helical" evidence="8">
    <location>
        <begin position="979"/>
        <end position="994"/>
    </location>
</feature>
<gene>
    <name evidence="12" type="ORF">ACHAWU_006809</name>
</gene>
<dbReference type="Pfam" id="PF13967">
    <property type="entry name" value="RSN1_TM"/>
    <property type="match status" value="1"/>
</dbReference>
<keyword evidence="3" id="KW-0813">Transport</keyword>
<comment type="caution">
    <text evidence="12">The sequence shown here is derived from an EMBL/GenBank/DDBJ whole genome shotgun (WGS) entry which is preliminary data.</text>
</comment>
<dbReference type="EMBL" id="JALLBG020000062">
    <property type="protein sequence ID" value="KAL3768708.1"/>
    <property type="molecule type" value="Genomic_DNA"/>
</dbReference>
<feature type="transmembrane region" description="Helical" evidence="8">
    <location>
        <begin position="899"/>
        <end position="925"/>
    </location>
</feature>
<evidence type="ECO:0000259" key="10">
    <source>
        <dbReference type="Pfam" id="PF13967"/>
    </source>
</evidence>
<evidence type="ECO:0000259" key="11">
    <source>
        <dbReference type="Pfam" id="PF14703"/>
    </source>
</evidence>
<dbReference type="Proteomes" id="UP001530293">
    <property type="component" value="Unassembled WGS sequence"/>
</dbReference>
<evidence type="ECO:0000256" key="5">
    <source>
        <dbReference type="ARBA" id="ARBA00022989"/>
    </source>
</evidence>
<feature type="transmembrane region" description="Helical" evidence="8">
    <location>
        <begin position="783"/>
        <end position="805"/>
    </location>
</feature>
<feature type="compositionally biased region" description="Low complexity" evidence="7">
    <location>
        <begin position="510"/>
        <end position="519"/>
    </location>
</feature>
<feature type="transmembrane region" description="Helical" evidence="8">
    <location>
        <begin position="57"/>
        <end position="74"/>
    </location>
</feature>
<feature type="transmembrane region" description="Helical" evidence="8">
    <location>
        <begin position="144"/>
        <end position="166"/>
    </location>
</feature>
<evidence type="ECO:0000313" key="13">
    <source>
        <dbReference type="Proteomes" id="UP001530293"/>
    </source>
</evidence>
<feature type="domain" description="CSC1/OSCA1-like cytosolic" evidence="11">
    <location>
        <begin position="328"/>
        <end position="450"/>
    </location>
</feature>
<evidence type="ECO:0000259" key="9">
    <source>
        <dbReference type="Pfam" id="PF02714"/>
    </source>
</evidence>
<feature type="transmembrane region" description="Helical" evidence="8">
    <location>
        <begin position="287"/>
        <end position="306"/>
    </location>
</feature>
<feature type="domain" description="CSC1/OSCA1-like 7TM region" evidence="9">
    <location>
        <begin position="692"/>
        <end position="971"/>
    </location>
</feature>
<evidence type="ECO:0000256" key="1">
    <source>
        <dbReference type="ARBA" id="ARBA00004141"/>
    </source>
</evidence>
<keyword evidence="6 8" id="KW-0472">Membrane</keyword>